<keyword evidence="2" id="KW-1185">Reference proteome</keyword>
<gene>
    <name evidence="1" type="ORF">AVEN_112589_1</name>
</gene>
<dbReference type="EMBL" id="BGPR01005305">
    <property type="protein sequence ID" value="GBN08920.1"/>
    <property type="molecule type" value="Genomic_DNA"/>
</dbReference>
<organism evidence="1 2">
    <name type="scientific">Araneus ventricosus</name>
    <name type="common">Orbweaver spider</name>
    <name type="synonym">Epeira ventricosa</name>
    <dbReference type="NCBI Taxonomy" id="182803"/>
    <lineage>
        <taxon>Eukaryota</taxon>
        <taxon>Metazoa</taxon>
        <taxon>Ecdysozoa</taxon>
        <taxon>Arthropoda</taxon>
        <taxon>Chelicerata</taxon>
        <taxon>Arachnida</taxon>
        <taxon>Araneae</taxon>
        <taxon>Araneomorphae</taxon>
        <taxon>Entelegynae</taxon>
        <taxon>Araneoidea</taxon>
        <taxon>Araneidae</taxon>
        <taxon>Araneus</taxon>
    </lineage>
</organism>
<evidence type="ECO:0000313" key="2">
    <source>
        <dbReference type="Proteomes" id="UP000499080"/>
    </source>
</evidence>
<proteinExistence type="predicted"/>
<reference evidence="1 2" key="1">
    <citation type="journal article" date="2019" name="Sci. Rep.">
        <title>Orb-weaving spider Araneus ventricosus genome elucidates the spidroin gene catalogue.</title>
        <authorList>
            <person name="Kono N."/>
            <person name="Nakamura H."/>
            <person name="Ohtoshi R."/>
            <person name="Moran D.A.P."/>
            <person name="Shinohara A."/>
            <person name="Yoshida Y."/>
            <person name="Fujiwara M."/>
            <person name="Mori M."/>
            <person name="Tomita M."/>
            <person name="Arakawa K."/>
        </authorList>
    </citation>
    <scope>NUCLEOTIDE SEQUENCE [LARGE SCALE GENOMIC DNA]</scope>
</reference>
<dbReference type="AlphaFoldDB" id="A0A4Y2L3S6"/>
<protein>
    <submittedName>
        <fullName evidence="1">Uncharacterized protein</fullName>
    </submittedName>
</protein>
<evidence type="ECO:0000313" key="1">
    <source>
        <dbReference type="EMBL" id="GBN08920.1"/>
    </source>
</evidence>
<accession>A0A4Y2L3S6</accession>
<sequence length="200" mass="23039">MSRFEATQGLFWTGLPHFELWSDNEDDTSPPLQIFASELSWSFATALLHANGILTIPFFNSAIRQVIHDCSTLRTSIHYLSSLKIPAFHIKSRTPNLLPTHVSTRQSKWSDGYPDQWDIQPSAPILGGFPHCLSVLAWSSRECSTFNRFRGLFWNPRLGWELGWVPHVNNRTQPNRGYQNRPLNMHQARMDEFSDLFVLV</sequence>
<name>A0A4Y2L3S6_ARAVE</name>
<comment type="caution">
    <text evidence="1">The sequence shown here is derived from an EMBL/GenBank/DDBJ whole genome shotgun (WGS) entry which is preliminary data.</text>
</comment>
<dbReference type="Proteomes" id="UP000499080">
    <property type="component" value="Unassembled WGS sequence"/>
</dbReference>